<feature type="transmembrane region" description="Helical" evidence="9">
    <location>
        <begin position="298"/>
        <end position="320"/>
    </location>
</feature>
<evidence type="ECO:0000256" key="5">
    <source>
        <dbReference type="ARBA" id="ARBA00022927"/>
    </source>
</evidence>
<evidence type="ECO:0000256" key="4">
    <source>
        <dbReference type="ARBA" id="ARBA00022807"/>
    </source>
</evidence>
<evidence type="ECO:0000313" key="12">
    <source>
        <dbReference type="EMBL" id="TDO19787.1"/>
    </source>
</evidence>
<dbReference type="EMBL" id="SNWN01000013">
    <property type="protein sequence ID" value="TDO19787.1"/>
    <property type="molecule type" value="Genomic_DNA"/>
</dbReference>
<protein>
    <submittedName>
        <fullName evidence="12">Putative ABC transport system ATP-binding protein</fullName>
    </submittedName>
</protein>
<keyword evidence="12" id="KW-0067">ATP-binding</keyword>
<dbReference type="InterPro" id="IPR003439">
    <property type="entry name" value="ABC_transporter-like_ATP-bd"/>
</dbReference>
<keyword evidence="7 9" id="KW-0472">Membrane</keyword>
<feature type="transmembrane region" description="Helical" evidence="9">
    <location>
        <begin position="158"/>
        <end position="182"/>
    </location>
</feature>
<evidence type="ECO:0000256" key="2">
    <source>
        <dbReference type="ARBA" id="ARBA00005417"/>
    </source>
</evidence>
<dbReference type="InterPro" id="IPR039421">
    <property type="entry name" value="Type_1_exporter"/>
</dbReference>
<keyword evidence="3 9" id="KW-0812">Transmembrane</keyword>
<dbReference type="InterPro" id="IPR011527">
    <property type="entry name" value="ABC1_TM_dom"/>
</dbReference>
<comment type="caution">
    <text evidence="12">The sequence shown here is derived from an EMBL/GenBank/DDBJ whole genome shotgun (WGS) entry which is preliminary data.</text>
</comment>
<dbReference type="PANTHER" id="PTHR24221">
    <property type="entry name" value="ATP-BINDING CASSETTE SUB-FAMILY B"/>
    <property type="match status" value="1"/>
</dbReference>
<evidence type="ECO:0000256" key="1">
    <source>
        <dbReference type="ARBA" id="ARBA00004651"/>
    </source>
</evidence>
<sequence length="678" mass="79038">MEIKLQEDVRDCGLSIIESFYQYYYGSEIDVNLLKYQVNYGSQGISVSEIKNLAQKYGIDFESYKVSFEDLLSIKNNEKYVAIINNNGLQHYVIVVHRSSKKIIYLDPFLGKQKVTYNEFSKIFLNVILSVEKGTIKDISHKISTNIFESIGHSKWSLLVFLSIMLGIALTFISSFFMKILFDNIYVLNNLNKLLTIGIIFSWIIVNKLLNDFLKNYLVIKIQNKIEIEISENFFRKILEIEIQDFTKLNYYDYLRRSGLISQIAEFKSKFLFSIVNELFTLTISTIFLFFISYKLFLITVIATLVMFVISISFQHLYLLKYKKVLSDSMLFSTNSNDLIFSKKQALNNNSKKYFLRRWKMSQLASESSQYNFVKMNLSKTFIMNFVTNISPILIGIVGVYLFSNSEITIGNLLMYLSLFNFFSSPFLSFSELITKLPLIKKNIALLNFVHNFKTNGTENNYLEVQKIKKIQFKNFSFGYEKDKEILNIKNLSINSSIRLSGYNGSGKSTLLDIISGHYPRAEFFINDSNFIHLNIEKYRDKIFYIFPNYFFNNASAFEFITFSNPEYIQTLKDNLEKFDLLDMLSNLRLDLKTSLENNAVYLSSGQKQTIILLRLFTRKFDLILLDEAFENIDVENVKKLKSAILSYQNEALFIEISHNKNFVTEGKEIDLEKISKT</sequence>
<accession>A0A4R6IDU8</accession>
<evidence type="ECO:0000256" key="7">
    <source>
        <dbReference type="ARBA" id="ARBA00023136"/>
    </source>
</evidence>
<dbReference type="GO" id="GO:0008234">
    <property type="term" value="F:cysteine-type peptidase activity"/>
    <property type="evidence" value="ECO:0007669"/>
    <property type="project" value="UniProtKB-KW"/>
</dbReference>
<reference evidence="12 13" key="1">
    <citation type="submission" date="2019-03" db="EMBL/GenBank/DDBJ databases">
        <title>Genomic Encyclopedia of Archaeal and Bacterial Type Strains, Phase II (KMG-II): from individual species to whole genera.</title>
        <authorList>
            <person name="Goeker M."/>
        </authorList>
    </citation>
    <scope>NUCLEOTIDE SEQUENCE [LARGE SCALE GENOMIC DNA]</scope>
    <source>
        <strain evidence="12 13">ATCC 700618</strain>
    </source>
</reference>
<dbReference type="InterPro" id="IPR005074">
    <property type="entry name" value="Peptidase_C39"/>
</dbReference>
<dbReference type="GO" id="GO:0005886">
    <property type="term" value="C:plasma membrane"/>
    <property type="evidence" value="ECO:0007669"/>
    <property type="project" value="UniProtKB-SubCell"/>
</dbReference>
<evidence type="ECO:0000256" key="9">
    <source>
        <dbReference type="SAM" id="Phobius"/>
    </source>
</evidence>
<dbReference type="NCBIfam" id="NF045998">
    <property type="entry name" value="cleave_ABC_plasm"/>
    <property type="match status" value="1"/>
</dbReference>
<evidence type="ECO:0000313" key="13">
    <source>
        <dbReference type="Proteomes" id="UP000295518"/>
    </source>
</evidence>
<dbReference type="GO" id="GO:0140359">
    <property type="term" value="F:ABC-type transporter activity"/>
    <property type="evidence" value="ECO:0007669"/>
    <property type="project" value="InterPro"/>
</dbReference>
<feature type="transmembrane region" description="Helical" evidence="9">
    <location>
        <begin position="415"/>
        <end position="434"/>
    </location>
</feature>
<dbReference type="GO" id="GO:0006508">
    <property type="term" value="P:proteolysis"/>
    <property type="evidence" value="ECO:0007669"/>
    <property type="project" value="InterPro"/>
</dbReference>
<feature type="domain" description="ABC transmembrane type-1" evidence="10">
    <location>
        <begin position="158"/>
        <end position="439"/>
    </location>
</feature>
<proteinExistence type="inferred from homology"/>
<dbReference type="OrthoDB" id="403954at2"/>
<dbReference type="Gene3D" id="3.90.70.10">
    <property type="entry name" value="Cysteine proteinases"/>
    <property type="match status" value="1"/>
</dbReference>
<organism evidence="12 13">
    <name type="scientific">Mycoplasma testudineum</name>
    <dbReference type="NCBI Taxonomy" id="244584"/>
    <lineage>
        <taxon>Bacteria</taxon>
        <taxon>Bacillati</taxon>
        <taxon>Mycoplasmatota</taxon>
        <taxon>Mollicutes</taxon>
        <taxon>Mycoplasmataceae</taxon>
        <taxon>Mycoplasma</taxon>
    </lineage>
</organism>
<dbReference type="GO" id="GO:0034040">
    <property type="term" value="F:ATPase-coupled lipid transmembrane transporter activity"/>
    <property type="evidence" value="ECO:0007669"/>
    <property type="project" value="TreeGrafter"/>
</dbReference>
<feature type="transmembrane region" description="Helical" evidence="9">
    <location>
        <begin position="194"/>
        <end position="211"/>
    </location>
</feature>
<evidence type="ECO:0000256" key="3">
    <source>
        <dbReference type="ARBA" id="ARBA00022692"/>
    </source>
</evidence>
<evidence type="ECO:0000256" key="6">
    <source>
        <dbReference type="ARBA" id="ARBA00022989"/>
    </source>
</evidence>
<keyword evidence="12" id="KW-0547">Nucleotide-binding</keyword>
<feature type="domain" description="Peptidase C39" evidence="11">
    <location>
        <begin position="6"/>
        <end position="131"/>
    </location>
</feature>
<feature type="transmembrane region" description="Helical" evidence="9">
    <location>
        <begin position="271"/>
        <end position="292"/>
    </location>
</feature>
<dbReference type="RefSeq" id="WP_094254749.1">
    <property type="nucleotide sequence ID" value="NZ_NNCE01000005.1"/>
</dbReference>
<dbReference type="InterPro" id="IPR036640">
    <property type="entry name" value="ABC1_TM_sf"/>
</dbReference>
<evidence type="ECO:0000259" key="11">
    <source>
        <dbReference type="PROSITE" id="PS50990"/>
    </source>
</evidence>
<keyword evidence="4" id="KW-0378">Hydrolase</keyword>
<keyword evidence="4" id="KW-0788">Thiol protease</keyword>
<gene>
    <name evidence="12" type="ORF">EI74_0591</name>
</gene>
<keyword evidence="8" id="KW-0080">Bacteriocin transport</keyword>
<dbReference type="InterPro" id="IPR027417">
    <property type="entry name" value="P-loop_NTPase"/>
</dbReference>
<comment type="subcellular location">
    <subcellularLocation>
        <location evidence="1">Cell membrane</location>
        <topology evidence="1">Multi-pass membrane protein</topology>
    </subcellularLocation>
</comment>
<dbReference type="GO" id="GO:0005524">
    <property type="term" value="F:ATP binding"/>
    <property type="evidence" value="ECO:0007669"/>
    <property type="project" value="UniProtKB-KW"/>
</dbReference>
<dbReference type="Gene3D" id="1.20.1560.10">
    <property type="entry name" value="ABC transporter type 1, transmembrane domain"/>
    <property type="match status" value="1"/>
</dbReference>
<dbReference type="PROSITE" id="PS50990">
    <property type="entry name" value="PEPTIDASE_C39"/>
    <property type="match status" value="1"/>
</dbReference>
<dbReference type="Pfam" id="PF00664">
    <property type="entry name" value="ABC_membrane"/>
    <property type="match status" value="1"/>
</dbReference>
<feature type="transmembrane region" description="Helical" evidence="9">
    <location>
        <begin position="382"/>
        <end position="403"/>
    </location>
</feature>
<dbReference type="Proteomes" id="UP000295518">
    <property type="component" value="Unassembled WGS sequence"/>
</dbReference>
<name>A0A4R6IDU8_9MOLU</name>
<keyword evidence="5" id="KW-0813">Transport</keyword>
<dbReference type="GO" id="GO:0015031">
    <property type="term" value="P:protein transport"/>
    <property type="evidence" value="ECO:0007669"/>
    <property type="project" value="UniProtKB-KW"/>
</dbReference>
<dbReference type="PROSITE" id="PS50929">
    <property type="entry name" value="ABC_TM1F"/>
    <property type="match status" value="1"/>
</dbReference>
<comment type="similarity">
    <text evidence="2">Belongs to the ABC transporter superfamily.</text>
</comment>
<dbReference type="Pfam" id="PF03412">
    <property type="entry name" value="Peptidase_C39"/>
    <property type="match status" value="1"/>
</dbReference>
<evidence type="ECO:0000259" key="10">
    <source>
        <dbReference type="PROSITE" id="PS50929"/>
    </source>
</evidence>
<keyword evidence="4" id="KW-0645">Protease</keyword>
<dbReference type="Pfam" id="PF00005">
    <property type="entry name" value="ABC_tran"/>
    <property type="match status" value="1"/>
</dbReference>
<dbReference type="SUPFAM" id="SSF90123">
    <property type="entry name" value="ABC transporter transmembrane region"/>
    <property type="match status" value="1"/>
</dbReference>
<dbReference type="GO" id="GO:0043213">
    <property type="term" value="P:bacteriocin transport"/>
    <property type="evidence" value="ECO:0007669"/>
    <property type="project" value="UniProtKB-KW"/>
</dbReference>
<keyword evidence="6 9" id="KW-1133">Transmembrane helix</keyword>
<evidence type="ECO:0000256" key="8">
    <source>
        <dbReference type="ARBA" id="ARBA00043264"/>
    </source>
</evidence>
<dbReference type="PANTHER" id="PTHR24221:SF654">
    <property type="entry name" value="ATP-BINDING CASSETTE SUB-FAMILY B MEMBER 6"/>
    <property type="match status" value="1"/>
</dbReference>
<dbReference type="Gene3D" id="3.40.50.300">
    <property type="entry name" value="P-loop containing nucleotide triphosphate hydrolases"/>
    <property type="match status" value="1"/>
</dbReference>
<dbReference type="GO" id="GO:0016887">
    <property type="term" value="F:ATP hydrolysis activity"/>
    <property type="evidence" value="ECO:0007669"/>
    <property type="project" value="InterPro"/>
</dbReference>
<keyword evidence="5" id="KW-0653">Protein transport</keyword>
<keyword evidence="13" id="KW-1185">Reference proteome</keyword>
<dbReference type="AlphaFoldDB" id="A0A4R6IDU8"/>
<dbReference type="SUPFAM" id="SSF52540">
    <property type="entry name" value="P-loop containing nucleoside triphosphate hydrolases"/>
    <property type="match status" value="1"/>
</dbReference>